<dbReference type="EMBL" id="JBJKTR010000021">
    <property type="protein sequence ID" value="KAL3328104.1"/>
    <property type="molecule type" value="Genomic_DNA"/>
</dbReference>
<dbReference type="AlphaFoldDB" id="A0ABD2R8P5"/>
<accession>A0ABD2R8P5</accession>
<evidence type="ECO:0000313" key="4">
    <source>
        <dbReference type="Proteomes" id="UP001627284"/>
    </source>
</evidence>
<protein>
    <submittedName>
        <fullName evidence="3">Uncharacterized protein</fullName>
    </submittedName>
</protein>
<sequence>MLHTGGSKSNSTLMDEKDMINEKMSNSEGPTDQPPHRVDWKGDVYSQVLGNERSGYVRGLGLGPTPSVLWGSRSSFGNVDQEDSSNEVVQRLEHDITELKAKQNEEMNLMKQNQDNMQSELLQMRQLMCKYAPNECMPQNINGTSSGTR</sequence>
<keyword evidence="1" id="KW-0175">Coiled coil</keyword>
<dbReference type="Proteomes" id="UP001627284">
    <property type="component" value="Unassembled WGS sequence"/>
</dbReference>
<name>A0ABD2R8P5_9SOLN</name>
<proteinExistence type="predicted"/>
<reference evidence="3 4" key="1">
    <citation type="submission" date="2024-05" db="EMBL/GenBank/DDBJ databases">
        <title>De novo assembly of an allotetraploid wild potato.</title>
        <authorList>
            <person name="Hosaka A.J."/>
        </authorList>
    </citation>
    <scope>NUCLEOTIDE SEQUENCE [LARGE SCALE GENOMIC DNA]</scope>
    <source>
        <tissue evidence="3">Young leaves</tissue>
    </source>
</reference>
<gene>
    <name evidence="3" type="ORF">AABB24_035648</name>
</gene>
<feature type="compositionally biased region" description="Polar residues" evidence="2">
    <location>
        <begin position="1"/>
        <end position="13"/>
    </location>
</feature>
<keyword evidence="4" id="KW-1185">Reference proteome</keyword>
<evidence type="ECO:0000256" key="2">
    <source>
        <dbReference type="SAM" id="MobiDB-lite"/>
    </source>
</evidence>
<organism evidence="3 4">
    <name type="scientific">Solanum stoloniferum</name>
    <dbReference type="NCBI Taxonomy" id="62892"/>
    <lineage>
        <taxon>Eukaryota</taxon>
        <taxon>Viridiplantae</taxon>
        <taxon>Streptophyta</taxon>
        <taxon>Embryophyta</taxon>
        <taxon>Tracheophyta</taxon>
        <taxon>Spermatophyta</taxon>
        <taxon>Magnoliopsida</taxon>
        <taxon>eudicotyledons</taxon>
        <taxon>Gunneridae</taxon>
        <taxon>Pentapetalae</taxon>
        <taxon>asterids</taxon>
        <taxon>lamiids</taxon>
        <taxon>Solanales</taxon>
        <taxon>Solanaceae</taxon>
        <taxon>Solanoideae</taxon>
        <taxon>Solaneae</taxon>
        <taxon>Solanum</taxon>
    </lineage>
</organism>
<feature type="coiled-coil region" evidence="1">
    <location>
        <begin position="82"/>
        <end position="120"/>
    </location>
</feature>
<feature type="region of interest" description="Disordered" evidence="2">
    <location>
        <begin position="1"/>
        <end position="39"/>
    </location>
</feature>
<comment type="caution">
    <text evidence="3">The sequence shown here is derived from an EMBL/GenBank/DDBJ whole genome shotgun (WGS) entry which is preliminary data.</text>
</comment>
<evidence type="ECO:0000313" key="3">
    <source>
        <dbReference type="EMBL" id="KAL3328104.1"/>
    </source>
</evidence>
<evidence type="ECO:0000256" key="1">
    <source>
        <dbReference type="SAM" id="Coils"/>
    </source>
</evidence>